<dbReference type="Proteomes" id="UP001642464">
    <property type="component" value="Unassembled WGS sequence"/>
</dbReference>
<feature type="non-terminal residue" evidence="1">
    <location>
        <position position="250"/>
    </location>
</feature>
<gene>
    <name evidence="1" type="ORF">SCF082_LOCUS27216</name>
</gene>
<feature type="non-terminal residue" evidence="1">
    <location>
        <position position="1"/>
    </location>
</feature>
<comment type="caution">
    <text evidence="1">The sequence shown here is derived from an EMBL/GenBank/DDBJ whole genome shotgun (WGS) entry which is preliminary data.</text>
</comment>
<dbReference type="EMBL" id="CAXAMM010020946">
    <property type="protein sequence ID" value="CAK9049000.1"/>
    <property type="molecule type" value="Genomic_DNA"/>
</dbReference>
<name>A0ABP0MBY4_9DINO</name>
<proteinExistence type="predicted"/>
<protein>
    <submittedName>
        <fullName evidence="1">Uncharacterized protein</fullName>
    </submittedName>
</protein>
<organism evidence="1 2">
    <name type="scientific">Durusdinium trenchii</name>
    <dbReference type="NCBI Taxonomy" id="1381693"/>
    <lineage>
        <taxon>Eukaryota</taxon>
        <taxon>Sar</taxon>
        <taxon>Alveolata</taxon>
        <taxon>Dinophyceae</taxon>
        <taxon>Suessiales</taxon>
        <taxon>Symbiodiniaceae</taxon>
        <taxon>Durusdinium</taxon>
    </lineage>
</organism>
<evidence type="ECO:0000313" key="2">
    <source>
        <dbReference type="Proteomes" id="UP001642464"/>
    </source>
</evidence>
<keyword evidence="2" id="KW-1185">Reference proteome</keyword>
<sequence>KNLACCPDGLMVETDLKRRQGERFQGYLLRVRSEFAKFREWKEEQLRKGRPHIAWEPEADEETPSHSVPAVFEGQEIQSTSKTQETICPEFSENDVPEACCKEDFEELHRKAIKEIEEKIRLFFEPEAEMPRRCPRTADRAVPKLRSPWNPKTVDRQLRHLRRAYSASLMTLPAAASAAAKGEFYNTEEQPVPRGSFDSTSSPAMLLLQRMGLEQRLASGSRARSGNSRGVVKGWLRQLTEDYPEEFCKL</sequence>
<evidence type="ECO:0000313" key="1">
    <source>
        <dbReference type="EMBL" id="CAK9049000.1"/>
    </source>
</evidence>
<accession>A0ABP0MBY4</accession>
<reference evidence="1 2" key="1">
    <citation type="submission" date="2024-02" db="EMBL/GenBank/DDBJ databases">
        <authorList>
            <person name="Chen Y."/>
            <person name="Shah S."/>
            <person name="Dougan E. K."/>
            <person name="Thang M."/>
            <person name="Chan C."/>
        </authorList>
    </citation>
    <scope>NUCLEOTIDE SEQUENCE [LARGE SCALE GENOMIC DNA]</scope>
</reference>